<name>A0A0L8GU66_OCTBM</name>
<organism evidence="2">
    <name type="scientific">Octopus bimaculoides</name>
    <name type="common">California two-spotted octopus</name>
    <dbReference type="NCBI Taxonomy" id="37653"/>
    <lineage>
        <taxon>Eukaryota</taxon>
        <taxon>Metazoa</taxon>
        <taxon>Spiralia</taxon>
        <taxon>Lophotrochozoa</taxon>
        <taxon>Mollusca</taxon>
        <taxon>Cephalopoda</taxon>
        <taxon>Coleoidea</taxon>
        <taxon>Octopodiformes</taxon>
        <taxon>Octopoda</taxon>
        <taxon>Incirrata</taxon>
        <taxon>Octopodidae</taxon>
        <taxon>Octopus</taxon>
    </lineage>
</organism>
<dbReference type="AlphaFoldDB" id="A0A0L8GU66"/>
<protein>
    <submittedName>
        <fullName evidence="2">Uncharacterized protein</fullName>
    </submittedName>
</protein>
<proteinExistence type="predicted"/>
<dbReference type="EMBL" id="KQ420415">
    <property type="protein sequence ID" value="KOF80369.1"/>
    <property type="molecule type" value="Genomic_DNA"/>
</dbReference>
<gene>
    <name evidence="2" type="ORF">OCBIM_22027994mg</name>
</gene>
<evidence type="ECO:0000313" key="2">
    <source>
        <dbReference type="EMBL" id="KOF80369.1"/>
    </source>
</evidence>
<evidence type="ECO:0000256" key="1">
    <source>
        <dbReference type="SAM" id="Phobius"/>
    </source>
</evidence>
<keyword evidence="1" id="KW-0812">Transmembrane</keyword>
<accession>A0A0L8GU66</accession>
<feature type="transmembrane region" description="Helical" evidence="1">
    <location>
        <begin position="9"/>
        <end position="30"/>
    </location>
</feature>
<feature type="transmembrane region" description="Helical" evidence="1">
    <location>
        <begin position="42"/>
        <end position="60"/>
    </location>
</feature>
<keyword evidence="1" id="KW-1133">Transmembrane helix</keyword>
<reference evidence="2" key="1">
    <citation type="submission" date="2015-07" db="EMBL/GenBank/DDBJ databases">
        <title>MeaNS - Measles Nucleotide Surveillance Program.</title>
        <authorList>
            <person name="Tran T."/>
            <person name="Druce J."/>
        </authorList>
    </citation>
    <scope>NUCLEOTIDE SEQUENCE</scope>
    <source>
        <strain evidence="2">UCB-OBI-ISO-001</strain>
        <tissue evidence="2">Gonad</tissue>
    </source>
</reference>
<sequence length="195" mass="20201">MDSLVPDTTLLTCSEALLVILLTSFVTIVLHSSVTDFTTSDATSIAVALISSATSFLSTITKSSSFFSKVDLTSLVTSETVEAASDVADTASSFFSSIAASTLAASALTASPTSVTFFSMSNSVLSICISAVPSLLTSTLTPWRSGSWAFSPEAAGRSNSTFSSFFSTGLSTKFSSSASFLACLPKEHPMFPSLQ</sequence>
<keyword evidence="1" id="KW-0472">Membrane</keyword>